<protein>
    <submittedName>
        <fullName evidence="3">Glucose 1-dehydrogenase protein</fullName>
        <ecNumber evidence="3">1.1.1.100</ecNumber>
    </submittedName>
</protein>
<organism evidence="3 4">
    <name type="scientific">Halorhabdus tiamatea SARL4B</name>
    <dbReference type="NCBI Taxonomy" id="1033806"/>
    <lineage>
        <taxon>Archaea</taxon>
        <taxon>Methanobacteriati</taxon>
        <taxon>Methanobacteriota</taxon>
        <taxon>Stenosarchaea group</taxon>
        <taxon>Halobacteria</taxon>
        <taxon>Halobacteriales</taxon>
        <taxon>Haloarculaceae</taxon>
        <taxon>Halorhabdus</taxon>
    </lineage>
</organism>
<dbReference type="SUPFAM" id="SSF51735">
    <property type="entry name" value="NAD(P)-binding Rossmann-fold domains"/>
    <property type="match status" value="1"/>
</dbReference>
<dbReference type="PRINTS" id="PR00081">
    <property type="entry name" value="GDHRDH"/>
</dbReference>
<keyword evidence="2 3" id="KW-0560">Oxidoreductase</keyword>
<dbReference type="AlphaFoldDB" id="U2F9Z5"/>
<proteinExistence type="inferred from homology"/>
<reference evidence="3 4" key="2">
    <citation type="journal article" date="2013" name="PLoS ONE">
        <title>INDIGO - INtegrated Data Warehouse of MIcrobial GenOmes with Examples from the Red Sea Extremophiles.</title>
        <authorList>
            <person name="Alam I."/>
            <person name="Antunes A."/>
            <person name="Kamau A.A."/>
            <person name="Ba Alawi W."/>
            <person name="Kalkatawi M."/>
            <person name="Stingl U."/>
            <person name="Bajic V.B."/>
        </authorList>
    </citation>
    <scope>NUCLEOTIDE SEQUENCE [LARGE SCALE GENOMIC DNA]</scope>
    <source>
        <strain evidence="3 4">SARL4B</strain>
    </source>
</reference>
<comment type="caution">
    <text evidence="3">The sequence shown here is derived from an EMBL/GenBank/DDBJ whole genome shotgun (WGS) entry which is preliminary data.</text>
</comment>
<dbReference type="PRINTS" id="PR00080">
    <property type="entry name" value="SDRFAMILY"/>
</dbReference>
<gene>
    <name evidence="3" type="primary">ywfD</name>
    <name evidence="3" type="ORF">HLRTI_000953</name>
</gene>
<dbReference type="InterPro" id="IPR036291">
    <property type="entry name" value="NAD(P)-bd_dom_sf"/>
</dbReference>
<evidence type="ECO:0000313" key="3">
    <source>
        <dbReference type="EMBL" id="ERJ06880.1"/>
    </source>
</evidence>
<dbReference type="STRING" id="1033806.HTIA_0267"/>
<dbReference type="eggNOG" id="arCOG01267">
    <property type="taxonomic scope" value="Archaea"/>
</dbReference>
<name>U2F9Z5_9EURY</name>
<dbReference type="EMBL" id="AFNT02000008">
    <property type="protein sequence ID" value="ERJ06880.1"/>
    <property type="molecule type" value="Genomic_DNA"/>
</dbReference>
<reference evidence="3 4" key="1">
    <citation type="journal article" date="2011" name="J. Bacteriol.">
        <title>Genome sequence of Halorhabdus tiamatea, the first archaeon isolated from a deep-sea anoxic brine lake.</title>
        <authorList>
            <person name="Antunes A."/>
            <person name="Alam I."/>
            <person name="Bajic V.B."/>
            <person name="Stingl U."/>
        </authorList>
    </citation>
    <scope>NUCLEOTIDE SEQUENCE [LARGE SCALE GENOMIC DNA]</scope>
    <source>
        <strain evidence="3 4">SARL4B</strain>
    </source>
</reference>
<evidence type="ECO:0000256" key="1">
    <source>
        <dbReference type="ARBA" id="ARBA00006484"/>
    </source>
</evidence>
<dbReference type="Pfam" id="PF13561">
    <property type="entry name" value="adh_short_C2"/>
    <property type="match status" value="1"/>
</dbReference>
<dbReference type="EC" id="1.1.1.100" evidence="3"/>
<dbReference type="PANTHER" id="PTHR24321">
    <property type="entry name" value="DEHYDROGENASES, SHORT CHAIN"/>
    <property type="match status" value="1"/>
</dbReference>
<dbReference type="GO" id="GO:0004316">
    <property type="term" value="F:3-oxoacyl-[acyl-carrier-protein] reductase (NADPH) activity"/>
    <property type="evidence" value="ECO:0007669"/>
    <property type="project" value="UniProtKB-EC"/>
</dbReference>
<evidence type="ECO:0000256" key="2">
    <source>
        <dbReference type="ARBA" id="ARBA00023002"/>
    </source>
</evidence>
<accession>U2F9Z5</accession>
<dbReference type="InterPro" id="IPR002347">
    <property type="entry name" value="SDR_fam"/>
</dbReference>
<dbReference type="Proteomes" id="UP000003861">
    <property type="component" value="Unassembled WGS sequence"/>
</dbReference>
<dbReference type="Gene3D" id="3.40.50.720">
    <property type="entry name" value="NAD(P)-binding Rossmann-like Domain"/>
    <property type="match status" value="1"/>
</dbReference>
<comment type="similarity">
    <text evidence="1">Belongs to the short-chain dehydrogenases/reductases (SDR) family.</text>
</comment>
<sequence>MMSVGFDFGDHVVLITGSGGALGSATVEAFLDADATVCAADVIGPDDDSYLLDPDRESLSTYRADFTDEPAVEATIEEIIADHGRLDALVSVAGTWQGGPPVAETSDETFDLLADVNVRTAFLAAKHALPHLQGTGGSIVTVSSKSSLEGGEGDGLYRASKAAVRLLTESIAAENDGVVRANTVMPGVIDTPANREMMPDADHGAWVDPADIADVIRFLCSEAASPVTGGAIPVDNAG</sequence>
<dbReference type="PANTHER" id="PTHR24321:SF8">
    <property type="entry name" value="ESTRADIOL 17-BETA-DEHYDROGENASE 8-RELATED"/>
    <property type="match status" value="1"/>
</dbReference>
<evidence type="ECO:0000313" key="4">
    <source>
        <dbReference type="Proteomes" id="UP000003861"/>
    </source>
</evidence>